<dbReference type="InterPro" id="IPR013307">
    <property type="entry name" value="Superantigen_bac"/>
</dbReference>
<dbReference type="EMBL" id="CP094809">
    <property type="protein sequence ID" value="UXU57324.1"/>
    <property type="molecule type" value="Genomic_DNA"/>
</dbReference>
<dbReference type="InterPro" id="IPR008992">
    <property type="entry name" value="Enterotoxin"/>
</dbReference>
<proteinExistence type="inferred from homology"/>
<feature type="domain" description="Staphylococcal superantigen-like OB-fold" evidence="3">
    <location>
        <begin position="44"/>
        <end position="123"/>
    </location>
</feature>
<dbReference type="InterPro" id="IPR015282">
    <property type="entry name" value="SSL_OB"/>
</dbReference>
<dbReference type="InterPro" id="IPR006123">
    <property type="entry name" value="Toxin_b-grasp_Staph/Strep"/>
</dbReference>
<dbReference type="Pfam" id="PF02876">
    <property type="entry name" value="Stap_Strp_tox_C"/>
    <property type="match status" value="1"/>
</dbReference>
<evidence type="ECO:0000256" key="1">
    <source>
        <dbReference type="ARBA" id="ARBA00008401"/>
    </source>
</evidence>
<evidence type="ECO:0000259" key="2">
    <source>
        <dbReference type="Pfam" id="PF02876"/>
    </source>
</evidence>
<dbReference type="AlphaFoldDB" id="A0ABD7TU98"/>
<organism evidence="4 5">
    <name type="scientific">Staphylococcus agnetis</name>
    <dbReference type="NCBI Taxonomy" id="985762"/>
    <lineage>
        <taxon>Bacteria</taxon>
        <taxon>Bacillati</taxon>
        <taxon>Bacillota</taxon>
        <taxon>Bacilli</taxon>
        <taxon>Bacillales</taxon>
        <taxon>Staphylococcaceae</taxon>
        <taxon>Staphylococcus</taxon>
    </lineage>
</organism>
<dbReference type="PRINTS" id="PR01800">
    <property type="entry name" value="STAPHEXOTOXN"/>
</dbReference>
<evidence type="ECO:0000259" key="3">
    <source>
        <dbReference type="Pfam" id="PF09199"/>
    </source>
</evidence>
<sequence>MKLSTIAKTSLALGILTTGVITTNAQPADAATQVEVKSNSQDVQKLHDYYSQNGFDFYNVTGDKNGDKAEIVTPPQLTNVLLKGTDKVNLNDGHLSNIDVFVVREDSSRQSANNSIGGITKSNSKDFIDHVIKTPLTLVTKEGEYTISNGLAPFDIKKEEISLKELDFKLRKQLIKDHGLYTGNKKDGVIVVKMNGGEKDKYSFELDKKLQDHRMGDVVDSKNIKEIIVEFK</sequence>
<dbReference type="PRINTS" id="PR01501">
    <property type="entry name" value="TOXICSSTOXIN"/>
</dbReference>
<accession>A0ABD7TU98</accession>
<dbReference type="PROSITE" id="PS00278">
    <property type="entry name" value="STAPH_STREP_TOXIN_2"/>
    <property type="match status" value="1"/>
</dbReference>
<dbReference type="Gene3D" id="2.40.50.110">
    <property type="match status" value="1"/>
</dbReference>
<dbReference type="InterPro" id="IPR016091">
    <property type="entry name" value="SuperAg_toxin_C"/>
</dbReference>
<dbReference type="SUPFAM" id="SSF50203">
    <property type="entry name" value="Bacterial enterotoxins"/>
    <property type="match status" value="1"/>
</dbReference>
<evidence type="ECO:0000313" key="4">
    <source>
        <dbReference type="EMBL" id="UXU57324.1"/>
    </source>
</evidence>
<dbReference type="Proteomes" id="UP001065705">
    <property type="component" value="Chromosome"/>
</dbReference>
<dbReference type="InterPro" id="IPR008375">
    <property type="entry name" value="Staph_exotoxin"/>
</dbReference>
<name>A0ABD7TU98_9STAP</name>
<feature type="domain" description="Staphylococcal/Streptococcal toxin beta-grasp" evidence="2">
    <location>
        <begin position="142"/>
        <end position="230"/>
    </location>
</feature>
<dbReference type="InterPro" id="IPR006126">
    <property type="entry name" value="Staph/Strept_toxin_CS"/>
</dbReference>
<gene>
    <name evidence="4" type="ORF">MUA95_00430</name>
</gene>
<dbReference type="PRINTS" id="PR01898">
    <property type="entry name" value="SAGSUPRFAMLY"/>
</dbReference>
<dbReference type="Pfam" id="PF09199">
    <property type="entry name" value="SSL_OB"/>
    <property type="match status" value="1"/>
</dbReference>
<dbReference type="Gene3D" id="3.10.20.120">
    <property type="match status" value="1"/>
</dbReference>
<evidence type="ECO:0000313" key="5">
    <source>
        <dbReference type="Proteomes" id="UP001065705"/>
    </source>
</evidence>
<protein>
    <submittedName>
        <fullName evidence="4">Superantigen-like protein</fullName>
    </submittedName>
</protein>
<reference evidence="4" key="1">
    <citation type="submission" date="2022-03" db="EMBL/GenBank/DDBJ databases">
        <title>Comparative Genomics of East African Camel-Associated Staphylococcaceae spp.: Diversity and Inheritance of Traits Involved in Host-Pathogen Interactions.</title>
        <authorList>
            <person name="Akarsu H."/>
            <person name="Liljander A."/>
            <person name="Younan M."/>
            <person name="Brodard I."/>
            <person name="Glucks I."/>
            <person name="Labroussaa F."/>
            <person name="Overesch G."/>
            <person name="Kuhnert P."/>
            <person name="Perreten V."/>
            <person name="Drexler J.F."/>
            <person name="Corman V.M."/>
            <person name="Falquet L."/>
            <person name="Jores J."/>
        </authorList>
    </citation>
    <scope>NUCLEOTIDE SEQUENCE</scope>
    <source>
        <strain evidence="4">IVB6197</strain>
    </source>
</reference>
<comment type="similarity">
    <text evidence="1">Belongs to the staphylococcal/streptococcal toxin family.</text>
</comment>
<dbReference type="RefSeq" id="WP_262626463.1">
    <property type="nucleotide sequence ID" value="NZ_CP094809.1"/>
</dbReference>
<dbReference type="SUPFAM" id="SSF54334">
    <property type="entry name" value="Superantigen toxins, C-terminal domain"/>
    <property type="match status" value="1"/>
</dbReference>